<keyword evidence="2" id="KW-0012">Acyltransferase</keyword>
<evidence type="ECO:0000313" key="3">
    <source>
        <dbReference type="Proteomes" id="UP001165584"/>
    </source>
</evidence>
<dbReference type="EC" id="2.3.1.-" evidence="2"/>
<dbReference type="RefSeq" id="WP_259507179.1">
    <property type="nucleotide sequence ID" value="NZ_JANLCM010000001.1"/>
</dbReference>
<dbReference type="InterPro" id="IPR000182">
    <property type="entry name" value="GNAT_dom"/>
</dbReference>
<protein>
    <submittedName>
        <fullName evidence="2">GNAT family N-acetyltransferase</fullName>
        <ecNumber evidence="2">2.3.1.-</ecNumber>
    </submittedName>
</protein>
<evidence type="ECO:0000259" key="1">
    <source>
        <dbReference type="PROSITE" id="PS51186"/>
    </source>
</evidence>
<keyword evidence="2" id="KW-0808">Transferase</keyword>
<feature type="domain" description="N-acetyltransferase" evidence="1">
    <location>
        <begin position="9"/>
        <end position="152"/>
    </location>
</feature>
<dbReference type="CDD" id="cd04301">
    <property type="entry name" value="NAT_SF"/>
    <property type="match status" value="1"/>
</dbReference>
<reference evidence="2" key="1">
    <citation type="submission" date="2022-08" db="EMBL/GenBank/DDBJ databases">
        <authorList>
            <person name="Deng Y."/>
            <person name="Han X.-F."/>
            <person name="Zhang Y.-Q."/>
        </authorList>
    </citation>
    <scope>NUCLEOTIDE SEQUENCE</scope>
    <source>
        <strain evidence="2">CPCC 205763</strain>
    </source>
</reference>
<dbReference type="InterPro" id="IPR016181">
    <property type="entry name" value="Acyl_CoA_acyltransferase"/>
</dbReference>
<dbReference type="Proteomes" id="UP001165584">
    <property type="component" value="Unassembled WGS sequence"/>
</dbReference>
<organism evidence="2 3">
    <name type="scientific">Herbiconiux aconitum</name>
    <dbReference type="NCBI Taxonomy" id="2970913"/>
    <lineage>
        <taxon>Bacteria</taxon>
        <taxon>Bacillati</taxon>
        <taxon>Actinomycetota</taxon>
        <taxon>Actinomycetes</taxon>
        <taxon>Micrococcales</taxon>
        <taxon>Microbacteriaceae</taxon>
        <taxon>Herbiconiux</taxon>
    </lineage>
</organism>
<comment type="caution">
    <text evidence="2">The sequence shown here is derived from an EMBL/GenBank/DDBJ whole genome shotgun (WGS) entry which is preliminary data.</text>
</comment>
<dbReference type="EMBL" id="JANLCM010000001">
    <property type="protein sequence ID" value="MCS5718350.1"/>
    <property type="molecule type" value="Genomic_DNA"/>
</dbReference>
<dbReference type="SUPFAM" id="SSF55729">
    <property type="entry name" value="Acyl-CoA N-acyltransferases (Nat)"/>
    <property type="match status" value="1"/>
</dbReference>
<accession>A0ABT2GSR7</accession>
<dbReference type="Gene3D" id="3.40.630.30">
    <property type="match status" value="1"/>
</dbReference>
<dbReference type="GO" id="GO:0016746">
    <property type="term" value="F:acyltransferase activity"/>
    <property type="evidence" value="ECO:0007669"/>
    <property type="project" value="UniProtKB-KW"/>
</dbReference>
<sequence>MAAHSPVQKRWTELTTTELYAFLKLRTDVFFVEQKVDESELDWRDAEPETIHYWIVEGGQTVAYLRVLRDAEPQHEDARRLIGRVVVHPEFRGQGLAQVLITQVLDEFGEESLLLHSQSYIAPLYARFGFVAYGDEFVEAGIRHISMFRPGNDDDAD</sequence>
<keyword evidence="3" id="KW-1185">Reference proteome</keyword>
<proteinExistence type="predicted"/>
<evidence type="ECO:0000313" key="2">
    <source>
        <dbReference type="EMBL" id="MCS5718350.1"/>
    </source>
</evidence>
<name>A0ABT2GSR7_9MICO</name>
<dbReference type="Pfam" id="PF13673">
    <property type="entry name" value="Acetyltransf_10"/>
    <property type="match status" value="1"/>
</dbReference>
<gene>
    <name evidence="2" type="ORF">N1027_09380</name>
</gene>
<dbReference type="PROSITE" id="PS51186">
    <property type="entry name" value="GNAT"/>
    <property type="match status" value="1"/>
</dbReference>